<dbReference type="SUPFAM" id="SSF55785">
    <property type="entry name" value="PYP-like sensor domain (PAS domain)"/>
    <property type="match status" value="1"/>
</dbReference>
<dbReference type="CDD" id="cd00130">
    <property type="entry name" value="PAS"/>
    <property type="match status" value="1"/>
</dbReference>
<feature type="domain" description="Response regulatory" evidence="9">
    <location>
        <begin position="3"/>
        <end position="120"/>
    </location>
</feature>
<evidence type="ECO:0000313" key="12">
    <source>
        <dbReference type="Proteomes" id="UP000598146"/>
    </source>
</evidence>
<feature type="domain" description="Response regulatory" evidence="9">
    <location>
        <begin position="555"/>
        <end position="671"/>
    </location>
</feature>
<dbReference type="EC" id="2.7.13.3" evidence="3"/>
<dbReference type="Pfam" id="PF00072">
    <property type="entry name" value="Response_reg"/>
    <property type="match status" value="2"/>
</dbReference>
<dbReference type="SMART" id="SM00448">
    <property type="entry name" value="REC"/>
    <property type="match status" value="2"/>
</dbReference>
<dbReference type="AlphaFoldDB" id="A0A931CLH7"/>
<dbReference type="InterPro" id="IPR036097">
    <property type="entry name" value="HisK_dim/P_sf"/>
</dbReference>
<evidence type="ECO:0000259" key="10">
    <source>
        <dbReference type="PROSITE" id="PS50113"/>
    </source>
</evidence>
<evidence type="ECO:0000256" key="6">
    <source>
        <dbReference type="ARBA" id="ARBA00023012"/>
    </source>
</evidence>
<feature type="modified residue" description="4-aspartylphosphate" evidence="7">
    <location>
        <position position="606"/>
    </location>
</feature>
<organism evidence="11 12">
    <name type="scientific">Actinoplanes aureus</name>
    <dbReference type="NCBI Taxonomy" id="2792083"/>
    <lineage>
        <taxon>Bacteria</taxon>
        <taxon>Bacillati</taxon>
        <taxon>Actinomycetota</taxon>
        <taxon>Actinomycetes</taxon>
        <taxon>Micromonosporales</taxon>
        <taxon>Micromonosporaceae</taxon>
        <taxon>Actinoplanes</taxon>
    </lineage>
</organism>
<dbReference type="InterPro" id="IPR000014">
    <property type="entry name" value="PAS"/>
</dbReference>
<dbReference type="PRINTS" id="PR00344">
    <property type="entry name" value="BCTRLSENSOR"/>
</dbReference>
<evidence type="ECO:0000259" key="9">
    <source>
        <dbReference type="PROSITE" id="PS50110"/>
    </source>
</evidence>
<keyword evidence="5" id="KW-0418">Kinase</keyword>
<comment type="caution">
    <text evidence="11">The sequence shown here is derived from an EMBL/GenBank/DDBJ whole genome shotgun (WGS) entry which is preliminary data.</text>
</comment>
<dbReference type="InterPro" id="IPR003594">
    <property type="entry name" value="HATPase_dom"/>
</dbReference>
<evidence type="ECO:0000259" key="8">
    <source>
        <dbReference type="PROSITE" id="PS50109"/>
    </source>
</evidence>
<dbReference type="Gene3D" id="1.10.287.130">
    <property type="match status" value="1"/>
</dbReference>
<dbReference type="InterPro" id="IPR011006">
    <property type="entry name" value="CheY-like_superfamily"/>
</dbReference>
<feature type="modified residue" description="4-aspartylphosphate" evidence="7">
    <location>
        <position position="52"/>
    </location>
</feature>
<dbReference type="InterPro" id="IPR036890">
    <property type="entry name" value="HATPase_C_sf"/>
</dbReference>
<keyword evidence="5" id="KW-0808">Transferase</keyword>
<dbReference type="PANTHER" id="PTHR43547">
    <property type="entry name" value="TWO-COMPONENT HISTIDINE KINASE"/>
    <property type="match status" value="1"/>
</dbReference>
<dbReference type="Proteomes" id="UP000598146">
    <property type="component" value="Unassembled WGS sequence"/>
</dbReference>
<dbReference type="RefSeq" id="WP_196420228.1">
    <property type="nucleotide sequence ID" value="NZ_JADQTO010000038.1"/>
</dbReference>
<evidence type="ECO:0000256" key="3">
    <source>
        <dbReference type="ARBA" id="ARBA00012438"/>
    </source>
</evidence>
<dbReference type="Pfam" id="PF02518">
    <property type="entry name" value="HATPase_c"/>
    <property type="match status" value="1"/>
</dbReference>
<comment type="catalytic activity">
    <reaction evidence="1">
        <text>ATP + protein L-histidine = ADP + protein N-phospho-L-histidine.</text>
        <dbReference type="EC" id="2.7.13.3"/>
    </reaction>
</comment>
<dbReference type="PANTHER" id="PTHR43547:SF2">
    <property type="entry name" value="HYBRID SIGNAL TRANSDUCTION HISTIDINE KINASE C"/>
    <property type="match status" value="1"/>
</dbReference>
<dbReference type="PROSITE" id="PS50109">
    <property type="entry name" value="HIS_KIN"/>
    <property type="match status" value="1"/>
</dbReference>
<dbReference type="InterPro" id="IPR035965">
    <property type="entry name" value="PAS-like_dom_sf"/>
</dbReference>
<keyword evidence="6" id="KW-0902">Two-component regulatory system</keyword>
<dbReference type="PROSITE" id="PS50110">
    <property type="entry name" value="RESPONSE_REGULATORY"/>
    <property type="match status" value="2"/>
</dbReference>
<comment type="subcellular location">
    <subcellularLocation>
        <location evidence="2">Cell membrane</location>
    </subcellularLocation>
</comment>
<dbReference type="SUPFAM" id="SSF55874">
    <property type="entry name" value="ATPase domain of HSP90 chaperone/DNA topoisomerase II/histidine kinase"/>
    <property type="match status" value="1"/>
</dbReference>
<keyword evidence="4 7" id="KW-0597">Phosphoprotein</keyword>
<gene>
    <name evidence="11" type="ORF">I4J89_44260</name>
</gene>
<dbReference type="SMART" id="SM00387">
    <property type="entry name" value="HATPase_c"/>
    <property type="match status" value="1"/>
</dbReference>
<proteinExistence type="predicted"/>
<feature type="domain" description="PAC" evidence="10">
    <location>
        <begin position="225"/>
        <end position="278"/>
    </location>
</feature>
<accession>A0A931CLH7</accession>
<evidence type="ECO:0000256" key="4">
    <source>
        <dbReference type="ARBA" id="ARBA00022553"/>
    </source>
</evidence>
<evidence type="ECO:0000256" key="5">
    <source>
        <dbReference type="ARBA" id="ARBA00022777"/>
    </source>
</evidence>
<reference evidence="11" key="1">
    <citation type="submission" date="2020-11" db="EMBL/GenBank/DDBJ databases">
        <title>Isolation and identification of active actinomycetes.</title>
        <authorList>
            <person name="Sun X."/>
        </authorList>
    </citation>
    <scope>NUCLEOTIDE SEQUENCE</scope>
    <source>
        <strain evidence="11">NEAU-A11</strain>
    </source>
</reference>
<dbReference type="Gene3D" id="3.30.450.20">
    <property type="entry name" value="PAS domain"/>
    <property type="match status" value="1"/>
</dbReference>
<dbReference type="CDD" id="cd00156">
    <property type="entry name" value="REC"/>
    <property type="match status" value="1"/>
</dbReference>
<evidence type="ECO:0000256" key="7">
    <source>
        <dbReference type="PROSITE-ProRule" id="PRU00169"/>
    </source>
</evidence>
<dbReference type="InterPro" id="IPR000700">
    <property type="entry name" value="PAS-assoc_C"/>
</dbReference>
<protein>
    <recommendedName>
        <fullName evidence="3">histidine kinase</fullName>
        <ecNumber evidence="3">2.7.13.3</ecNumber>
    </recommendedName>
</protein>
<dbReference type="InterPro" id="IPR005467">
    <property type="entry name" value="His_kinase_dom"/>
</dbReference>
<sequence length="680" mass="72660">MATVLVVDDSVSSREVARATLDDAGHQVIEAAEGRQALALAHAVHPDVVVTDVVMPGMDGYEFANELHSSPDTAGIPVLLYTANYQPDEAAPLAAAYGVAGFVAKTGEPADLVTAVLNALRHNPPPATTAAPQPLLGEHLRTVNAKLVEKVLALHESEARLSAMAELSPAGIALGGPDLDATYINPQLSEITATPTRDLLHDGWRAYLPPQQTGTPGEHDQQHDTTTYYGPVTLTDGRQRTLHAVIRHLRDDNSNTTGFLAVVNDVTQLIEAEQHRHNLKRELEATERRRIHQRFESLARMSGAIAHDFNNILGIILNYGEFIEDTLRDNAGTTLTDDRLRPILDDLDHISRAGRRAANLAHQLLTFGGREIIEPVVVNPNAVIHEALGLLDGSIARQLDISTNLDPHTSNTRADPDQLCQILLNLAINARDAMPQGGRLAFHTTNTSISADSGDATGFQPGDYIHIAVADTGEGMPPDVAERAIEPFFTTKPKGHGTGLGLATAYGIAKQAGGNLVIDSTVGQGTTIHLYLPATDEQPPATEPAAATRHTTGQTILVADDEDGLRTAAARMLTAAGYHVLTAADGEEALQVAQRHHGPIHALLTDVVMPHMNGPELAQHLRHHRPATPVLYMSGYAAPLMTEQGILEPGVTVVGKPFTRSELLTALNTTLTGAPNPSSR</sequence>
<dbReference type="Gene3D" id="3.30.565.10">
    <property type="entry name" value="Histidine kinase-like ATPase, C-terminal domain"/>
    <property type="match status" value="1"/>
</dbReference>
<evidence type="ECO:0000256" key="1">
    <source>
        <dbReference type="ARBA" id="ARBA00000085"/>
    </source>
</evidence>
<dbReference type="PROSITE" id="PS50113">
    <property type="entry name" value="PAC"/>
    <property type="match status" value="1"/>
</dbReference>
<feature type="domain" description="Histidine kinase" evidence="8">
    <location>
        <begin position="304"/>
        <end position="536"/>
    </location>
</feature>
<dbReference type="Gene3D" id="3.40.50.2300">
    <property type="match status" value="2"/>
</dbReference>
<dbReference type="GO" id="GO:0000155">
    <property type="term" value="F:phosphorelay sensor kinase activity"/>
    <property type="evidence" value="ECO:0007669"/>
    <property type="project" value="InterPro"/>
</dbReference>
<name>A0A931CLH7_9ACTN</name>
<evidence type="ECO:0000313" key="11">
    <source>
        <dbReference type="EMBL" id="MBG0568458.1"/>
    </source>
</evidence>
<dbReference type="EMBL" id="JADQTO010000038">
    <property type="protein sequence ID" value="MBG0568458.1"/>
    <property type="molecule type" value="Genomic_DNA"/>
</dbReference>
<keyword evidence="12" id="KW-1185">Reference proteome</keyword>
<dbReference type="InterPro" id="IPR004358">
    <property type="entry name" value="Sig_transdc_His_kin-like_C"/>
</dbReference>
<dbReference type="NCBIfam" id="TIGR00229">
    <property type="entry name" value="sensory_box"/>
    <property type="match status" value="1"/>
</dbReference>
<dbReference type="SUPFAM" id="SSF52172">
    <property type="entry name" value="CheY-like"/>
    <property type="match status" value="2"/>
</dbReference>
<dbReference type="GO" id="GO:0005886">
    <property type="term" value="C:plasma membrane"/>
    <property type="evidence" value="ECO:0007669"/>
    <property type="project" value="UniProtKB-SubCell"/>
</dbReference>
<evidence type="ECO:0000256" key="2">
    <source>
        <dbReference type="ARBA" id="ARBA00004236"/>
    </source>
</evidence>
<dbReference type="SUPFAM" id="SSF47384">
    <property type="entry name" value="Homodimeric domain of signal transducing histidine kinase"/>
    <property type="match status" value="1"/>
</dbReference>
<dbReference type="InterPro" id="IPR001789">
    <property type="entry name" value="Sig_transdc_resp-reg_receiver"/>
</dbReference>